<protein>
    <submittedName>
        <fullName evidence="1">Uncharacterized protein</fullName>
    </submittedName>
</protein>
<sequence>MVDRPNQEAIERLEKIAKQSKRSTVQLPQAFARDGQSKVADPVLAMLLRRNGLLVKTYLTVAMVSTKDPHTTTKPATELAAALGLPQPETAGARRVNAALKQLENLDLVRREHRRGRVPITHVLDARGSGKPWGEVSLGNPWITLPITLWQRGWFVALSPRAITLIVVLKELTHGRPGQKAWVDGIRKRQYGLSDDTWTRATTELVSAGLLDIERDTYQSQGEPRQRNVYRLRLDLLSLLDPGDPVPDTDSEALPF</sequence>
<proteinExistence type="predicted"/>
<keyword evidence="2" id="KW-1185">Reference proteome</keyword>
<dbReference type="RefSeq" id="WP_277193668.1">
    <property type="nucleotide sequence ID" value="NZ_JAROAV010000057.1"/>
</dbReference>
<dbReference type="Proteomes" id="UP001528912">
    <property type="component" value="Unassembled WGS sequence"/>
</dbReference>
<evidence type="ECO:0000313" key="1">
    <source>
        <dbReference type="EMBL" id="MDF8266461.1"/>
    </source>
</evidence>
<name>A0ABT6CC48_9MICO</name>
<evidence type="ECO:0000313" key="2">
    <source>
        <dbReference type="Proteomes" id="UP001528912"/>
    </source>
</evidence>
<gene>
    <name evidence="1" type="ORF">P4R38_19600</name>
</gene>
<reference evidence="1 2" key="1">
    <citation type="submission" date="2023-03" db="EMBL/GenBank/DDBJ databases">
        <title>YIM 133296 draft genome.</title>
        <authorList>
            <person name="Xiong L."/>
        </authorList>
    </citation>
    <scope>NUCLEOTIDE SEQUENCE [LARGE SCALE GENOMIC DNA]</scope>
    <source>
        <strain evidence="1 2">YIM 133296</strain>
    </source>
</reference>
<dbReference type="EMBL" id="JAROAV010000057">
    <property type="protein sequence ID" value="MDF8266461.1"/>
    <property type="molecule type" value="Genomic_DNA"/>
</dbReference>
<organism evidence="1 2">
    <name type="scientific">Luteipulveratus flavus</name>
    <dbReference type="NCBI Taxonomy" id="3031728"/>
    <lineage>
        <taxon>Bacteria</taxon>
        <taxon>Bacillati</taxon>
        <taxon>Actinomycetota</taxon>
        <taxon>Actinomycetes</taxon>
        <taxon>Micrococcales</taxon>
        <taxon>Dermacoccaceae</taxon>
        <taxon>Luteipulveratus</taxon>
    </lineage>
</organism>
<comment type="caution">
    <text evidence="1">The sequence shown here is derived from an EMBL/GenBank/DDBJ whole genome shotgun (WGS) entry which is preliminary data.</text>
</comment>
<accession>A0ABT6CC48</accession>